<keyword evidence="3 6" id="KW-0812">Transmembrane</keyword>
<dbReference type="EMBL" id="DVNA01000208">
    <property type="protein sequence ID" value="HIU55964.1"/>
    <property type="molecule type" value="Genomic_DNA"/>
</dbReference>
<organism evidence="8 9">
    <name type="scientific">Candidatus Gallibacteroides avistercoris</name>
    <dbReference type="NCBI Taxonomy" id="2840833"/>
    <lineage>
        <taxon>Bacteria</taxon>
        <taxon>Pseudomonadati</taxon>
        <taxon>Bacteroidota</taxon>
        <taxon>Bacteroidia</taxon>
        <taxon>Bacteroidales</taxon>
        <taxon>Bacteroidaceae</taxon>
        <taxon>Bacteroidaceae incertae sedis</taxon>
        <taxon>Candidatus Gallibacteroides</taxon>
    </lineage>
</organism>
<evidence type="ECO:0000256" key="7">
    <source>
        <dbReference type="SAM" id="Phobius"/>
    </source>
</evidence>
<dbReference type="GO" id="GO:0005886">
    <property type="term" value="C:plasma membrane"/>
    <property type="evidence" value="ECO:0007669"/>
    <property type="project" value="UniProtKB-SubCell"/>
</dbReference>
<comment type="caution">
    <text evidence="8">The sequence shown here is derived from an EMBL/GenBank/DDBJ whole genome shotgun (WGS) entry which is preliminary data.</text>
</comment>
<keyword evidence="4 7" id="KW-1133">Transmembrane helix</keyword>
<evidence type="ECO:0000256" key="4">
    <source>
        <dbReference type="ARBA" id="ARBA00022989"/>
    </source>
</evidence>
<dbReference type="Proteomes" id="UP000824112">
    <property type="component" value="Unassembled WGS sequence"/>
</dbReference>
<dbReference type="AlphaFoldDB" id="A0A9D1M970"/>
<dbReference type="SUPFAM" id="SSF103481">
    <property type="entry name" value="Multidrug resistance efflux transporter EmrE"/>
    <property type="match status" value="1"/>
</dbReference>
<reference evidence="8" key="1">
    <citation type="submission" date="2020-10" db="EMBL/GenBank/DDBJ databases">
        <authorList>
            <person name="Gilroy R."/>
        </authorList>
    </citation>
    <scope>NUCLEOTIDE SEQUENCE</scope>
    <source>
        <strain evidence="8">CHK158-818</strain>
    </source>
</reference>
<feature type="transmembrane region" description="Helical" evidence="7">
    <location>
        <begin position="74"/>
        <end position="94"/>
    </location>
</feature>
<comment type="similarity">
    <text evidence="6">Belongs to the drug/metabolite transporter (DMT) superfamily. Small multidrug resistance (SMR) (TC 2.A.7.1) family.</text>
</comment>
<keyword evidence="5 7" id="KW-0472">Membrane</keyword>
<dbReference type="InterPro" id="IPR045324">
    <property type="entry name" value="Small_multidrug_res"/>
</dbReference>
<evidence type="ECO:0000256" key="5">
    <source>
        <dbReference type="ARBA" id="ARBA00023136"/>
    </source>
</evidence>
<sequence>MNIFIIIVSVSLNAAAQIFLKKGMLEIGRLSLTSISYSQLIALMSNVYLWMTLLCYAVSVILWIVVLSRVEVSYAYSFLSIGYILVALAGYYLFGESLSAMKIWGIITICIGIYLISRS</sequence>
<keyword evidence="2" id="KW-1003">Cell membrane</keyword>
<dbReference type="InterPro" id="IPR037185">
    <property type="entry name" value="EmrE-like"/>
</dbReference>
<proteinExistence type="inferred from homology"/>
<feature type="transmembrane region" description="Helical" evidence="7">
    <location>
        <begin position="100"/>
        <end position="117"/>
    </location>
</feature>
<evidence type="ECO:0000313" key="9">
    <source>
        <dbReference type="Proteomes" id="UP000824112"/>
    </source>
</evidence>
<evidence type="ECO:0000256" key="1">
    <source>
        <dbReference type="ARBA" id="ARBA00004651"/>
    </source>
</evidence>
<keyword evidence="8" id="KW-0808">Transferase</keyword>
<dbReference type="GO" id="GO:0016740">
    <property type="term" value="F:transferase activity"/>
    <property type="evidence" value="ECO:0007669"/>
    <property type="project" value="UniProtKB-KW"/>
</dbReference>
<reference evidence="8" key="2">
    <citation type="journal article" date="2021" name="PeerJ">
        <title>Extensive microbial diversity within the chicken gut microbiome revealed by metagenomics and culture.</title>
        <authorList>
            <person name="Gilroy R."/>
            <person name="Ravi A."/>
            <person name="Getino M."/>
            <person name="Pursley I."/>
            <person name="Horton D.L."/>
            <person name="Alikhan N.F."/>
            <person name="Baker D."/>
            <person name="Gharbi K."/>
            <person name="Hall N."/>
            <person name="Watson M."/>
            <person name="Adriaenssens E.M."/>
            <person name="Foster-Nyarko E."/>
            <person name="Jarju S."/>
            <person name="Secka A."/>
            <person name="Antonio M."/>
            <person name="Oren A."/>
            <person name="Chaudhuri R.R."/>
            <person name="La Ragione R."/>
            <person name="Hildebrand F."/>
            <person name="Pallen M.J."/>
        </authorList>
    </citation>
    <scope>NUCLEOTIDE SEQUENCE</scope>
    <source>
        <strain evidence="8">CHK158-818</strain>
    </source>
</reference>
<dbReference type="Gene3D" id="1.10.3730.20">
    <property type="match status" value="1"/>
</dbReference>
<name>A0A9D1M970_9BACT</name>
<feature type="transmembrane region" description="Helical" evidence="7">
    <location>
        <begin position="40"/>
        <end position="67"/>
    </location>
</feature>
<gene>
    <name evidence="8" type="ORF">IAB03_09200</name>
</gene>
<dbReference type="GO" id="GO:0022857">
    <property type="term" value="F:transmembrane transporter activity"/>
    <property type="evidence" value="ECO:0007669"/>
    <property type="project" value="InterPro"/>
</dbReference>
<dbReference type="PANTHER" id="PTHR30561:SF9">
    <property type="entry name" value="4-AMINO-4-DEOXY-L-ARABINOSE-PHOSPHOUNDECAPRENOL FLIPPASE SUBUNIT ARNF-RELATED"/>
    <property type="match status" value="1"/>
</dbReference>
<evidence type="ECO:0000313" key="8">
    <source>
        <dbReference type="EMBL" id="HIU55964.1"/>
    </source>
</evidence>
<protein>
    <submittedName>
        <fullName evidence="8">4-amino-4-deoxy-L-arabinose transferase</fullName>
    </submittedName>
</protein>
<evidence type="ECO:0000256" key="3">
    <source>
        <dbReference type="ARBA" id="ARBA00022692"/>
    </source>
</evidence>
<accession>A0A9D1M970</accession>
<dbReference type="PANTHER" id="PTHR30561">
    <property type="entry name" value="SMR FAMILY PROTON-DEPENDENT DRUG EFFLUX TRANSPORTER SUGE"/>
    <property type="match status" value="1"/>
</dbReference>
<evidence type="ECO:0000256" key="2">
    <source>
        <dbReference type="ARBA" id="ARBA00022475"/>
    </source>
</evidence>
<dbReference type="Pfam" id="PF00893">
    <property type="entry name" value="Multi_Drug_Res"/>
    <property type="match status" value="1"/>
</dbReference>
<evidence type="ECO:0000256" key="6">
    <source>
        <dbReference type="RuleBase" id="RU003942"/>
    </source>
</evidence>
<dbReference type="InterPro" id="IPR000390">
    <property type="entry name" value="Small_drug/metabolite_transptr"/>
</dbReference>
<comment type="subcellular location">
    <subcellularLocation>
        <location evidence="1 6">Cell membrane</location>
        <topology evidence="1 6">Multi-pass membrane protein</topology>
    </subcellularLocation>
</comment>